<evidence type="ECO:0000256" key="16">
    <source>
        <dbReference type="ARBA" id="ARBA00023014"/>
    </source>
</evidence>
<dbReference type="Gene3D" id="3.30.565.10">
    <property type="entry name" value="Histidine kinase-like ATPase, C-terminal domain"/>
    <property type="match status" value="1"/>
</dbReference>
<dbReference type="InterPro" id="IPR003018">
    <property type="entry name" value="GAF"/>
</dbReference>
<comment type="subcellular location">
    <subcellularLocation>
        <location evidence="3">Cytoplasm</location>
    </subcellularLocation>
</comment>
<dbReference type="GO" id="GO:0046872">
    <property type="term" value="F:metal ion binding"/>
    <property type="evidence" value="ECO:0007669"/>
    <property type="project" value="UniProtKB-KW"/>
</dbReference>
<sequence>MASQPTVDIAAARSSEKDLEEKSLQILYEVVSSINTAHGLDDLLTRFMYTLKRVTKSQGAAIWVMQDNGNMELSASSGIDETLLIPDRAGVRRCLYERALTEGKIWVETDLVKCEKIAGRRFFDSSEIGMVAVPMRYRGLVTGVINLFPDTSLAESIDNIKPLLTSIAHHLSVAIEKSHNEERSQQHIIKDERTRIAHELHDSLAQSLASLRFQVRVLDETLHQGDESTTWQQLEQIENSLDEANTELRELIANFRAPAYNQNLVDAIEKIVSQFRNDTGIKTYLQKEWSGTSLCREDETQILRIIQEALWNIRKHSQAKTVRLMLKDGIEEKCHILIEDDGIGINEKVYGTPGEHIGLTIMRERASRLGGKLRVESEPGEGTRIVLELNQTETKNKPT</sequence>
<evidence type="ECO:0000256" key="2">
    <source>
        <dbReference type="ARBA" id="ARBA00001966"/>
    </source>
</evidence>
<evidence type="ECO:0000256" key="3">
    <source>
        <dbReference type="ARBA" id="ARBA00004496"/>
    </source>
</evidence>
<dbReference type="Pfam" id="PF07730">
    <property type="entry name" value="HisKA_3"/>
    <property type="match status" value="1"/>
</dbReference>
<dbReference type="InterPro" id="IPR005467">
    <property type="entry name" value="His_kinase_dom"/>
</dbReference>
<evidence type="ECO:0000256" key="12">
    <source>
        <dbReference type="ARBA" id="ARBA00022777"/>
    </source>
</evidence>
<feature type="domain" description="Histidine kinase" evidence="19">
    <location>
        <begin position="195"/>
        <end position="393"/>
    </location>
</feature>
<evidence type="ECO:0000256" key="18">
    <source>
        <dbReference type="ARBA" id="ARBA00030800"/>
    </source>
</evidence>
<dbReference type="Gene3D" id="1.20.5.1930">
    <property type="match status" value="1"/>
</dbReference>
<dbReference type="GO" id="GO:0016020">
    <property type="term" value="C:membrane"/>
    <property type="evidence" value="ECO:0007669"/>
    <property type="project" value="InterPro"/>
</dbReference>
<evidence type="ECO:0000256" key="4">
    <source>
        <dbReference type="ARBA" id="ARBA00012438"/>
    </source>
</evidence>
<organism evidence="20">
    <name type="scientific">uncultured bacterium ws643C1</name>
    <dbReference type="NCBI Taxonomy" id="1131833"/>
    <lineage>
        <taxon>Bacteria</taxon>
        <taxon>environmental samples</taxon>
    </lineage>
</organism>
<evidence type="ECO:0000259" key="19">
    <source>
        <dbReference type="PROSITE" id="PS50109"/>
    </source>
</evidence>
<dbReference type="InterPro" id="IPR050482">
    <property type="entry name" value="Sensor_HK_TwoCompSys"/>
</dbReference>
<keyword evidence="15" id="KW-0902">Two-component regulatory system</keyword>
<keyword evidence="11" id="KW-0547">Nucleotide-binding</keyword>
<comment type="function">
    <text evidence="17">Member of the two-component regulatory system NreB/NreC involved in the control of dissimilatory nitrate/nitrite reduction in response to oxygen. NreB functions as a direct oxygen sensor histidine kinase which is autophosphorylated, in the absence of oxygen, probably at the conserved histidine residue, and transfers its phosphate group probably to a conserved aspartate residue of NreC. NreB/NreC activates the expression of the nitrate (narGHJI) and nitrite (nir) reductase operons, as well as the putative nitrate transporter gene narT.</text>
</comment>
<dbReference type="GO" id="GO:0046983">
    <property type="term" value="F:protein dimerization activity"/>
    <property type="evidence" value="ECO:0007669"/>
    <property type="project" value="InterPro"/>
</dbReference>
<dbReference type="Gene3D" id="3.30.450.40">
    <property type="match status" value="1"/>
</dbReference>
<evidence type="ECO:0000256" key="13">
    <source>
        <dbReference type="ARBA" id="ARBA00022840"/>
    </source>
</evidence>
<dbReference type="Pfam" id="PF02518">
    <property type="entry name" value="HATPase_c"/>
    <property type="match status" value="1"/>
</dbReference>
<accession>I1X519</accession>
<evidence type="ECO:0000256" key="11">
    <source>
        <dbReference type="ARBA" id="ARBA00022741"/>
    </source>
</evidence>
<dbReference type="CDD" id="cd16917">
    <property type="entry name" value="HATPase_UhpB-NarQ-NarX-like"/>
    <property type="match status" value="1"/>
</dbReference>
<dbReference type="PROSITE" id="PS50109">
    <property type="entry name" value="HIS_KIN"/>
    <property type="match status" value="1"/>
</dbReference>
<dbReference type="GO" id="GO:0051539">
    <property type="term" value="F:4 iron, 4 sulfur cluster binding"/>
    <property type="evidence" value="ECO:0007669"/>
    <property type="project" value="UniProtKB-KW"/>
</dbReference>
<keyword evidence="6" id="KW-0004">4Fe-4S</keyword>
<dbReference type="SUPFAM" id="SSF55874">
    <property type="entry name" value="ATPase domain of HSP90 chaperone/DNA topoisomerase II/histidine kinase"/>
    <property type="match status" value="1"/>
</dbReference>
<evidence type="ECO:0000256" key="6">
    <source>
        <dbReference type="ARBA" id="ARBA00022485"/>
    </source>
</evidence>
<evidence type="ECO:0000313" key="20">
    <source>
        <dbReference type="EMBL" id="AFI78594.1"/>
    </source>
</evidence>
<dbReference type="GO" id="GO:0000155">
    <property type="term" value="F:phosphorelay sensor kinase activity"/>
    <property type="evidence" value="ECO:0007669"/>
    <property type="project" value="InterPro"/>
</dbReference>
<keyword evidence="7" id="KW-0963">Cytoplasm</keyword>
<keyword evidence="8" id="KW-0597">Phosphoprotein</keyword>
<evidence type="ECO:0000256" key="14">
    <source>
        <dbReference type="ARBA" id="ARBA00023004"/>
    </source>
</evidence>
<dbReference type="InterPro" id="IPR004358">
    <property type="entry name" value="Sig_transdc_His_kin-like_C"/>
</dbReference>
<dbReference type="GO" id="GO:0005737">
    <property type="term" value="C:cytoplasm"/>
    <property type="evidence" value="ECO:0007669"/>
    <property type="project" value="UniProtKB-SubCell"/>
</dbReference>
<dbReference type="PANTHER" id="PTHR24421:SF10">
    <property type="entry name" value="NITRATE_NITRITE SENSOR PROTEIN NARQ"/>
    <property type="match status" value="1"/>
</dbReference>
<dbReference type="GO" id="GO:0005524">
    <property type="term" value="F:ATP binding"/>
    <property type="evidence" value="ECO:0007669"/>
    <property type="project" value="UniProtKB-KW"/>
</dbReference>
<evidence type="ECO:0000256" key="8">
    <source>
        <dbReference type="ARBA" id="ARBA00022553"/>
    </source>
</evidence>
<dbReference type="AlphaFoldDB" id="I1X519"/>
<evidence type="ECO:0000256" key="5">
    <source>
        <dbReference type="ARBA" id="ARBA00017322"/>
    </source>
</evidence>
<keyword evidence="9" id="KW-0808">Transferase</keyword>
<dbReference type="SUPFAM" id="SSF55781">
    <property type="entry name" value="GAF domain-like"/>
    <property type="match status" value="1"/>
</dbReference>
<evidence type="ECO:0000256" key="10">
    <source>
        <dbReference type="ARBA" id="ARBA00022723"/>
    </source>
</evidence>
<dbReference type="Pfam" id="PF13185">
    <property type="entry name" value="GAF_2"/>
    <property type="match status" value="1"/>
</dbReference>
<dbReference type="InterPro" id="IPR036890">
    <property type="entry name" value="HATPase_C_sf"/>
</dbReference>
<evidence type="ECO:0000256" key="17">
    <source>
        <dbReference type="ARBA" id="ARBA00024827"/>
    </source>
</evidence>
<dbReference type="SMART" id="SM00387">
    <property type="entry name" value="HATPase_c"/>
    <property type="match status" value="1"/>
</dbReference>
<dbReference type="PANTHER" id="PTHR24421">
    <property type="entry name" value="NITRATE/NITRITE SENSOR PROTEIN NARX-RELATED"/>
    <property type="match status" value="1"/>
</dbReference>
<evidence type="ECO:0000256" key="9">
    <source>
        <dbReference type="ARBA" id="ARBA00022679"/>
    </source>
</evidence>
<evidence type="ECO:0000256" key="1">
    <source>
        <dbReference type="ARBA" id="ARBA00000085"/>
    </source>
</evidence>
<evidence type="ECO:0000256" key="15">
    <source>
        <dbReference type="ARBA" id="ARBA00023012"/>
    </source>
</evidence>
<dbReference type="InterPro" id="IPR011712">
    <property type="entry name" value="Sig_transdc_His_kin_sub3_dim/P"/>
</dbReference>
<comment type="catalytic activity">
    <reaction evidence="1">
        <text>ATP + protein L-histidine = ADP + protein N-phospho-L-histidine.</text>
        <dbReference type="EC" id="2.7.13.3"/>
    </reaction>
</comment>
<name>I1X519_9BACT</name>
<dbReference type="InterPro" id="IPR003594">
    <property type="entry name" value="HATPase_dom"/>
</dbReference>
<comment type="cofactor">
    <cofactor evidence="2">
        <name>[4Fe-4S] cluster</name>
        <dbReference type="ChEBI" id="CHEBI:49883"/>
    </cofactor>
</comment>
<keyword evidence="12 20" id="KW-0418">Kinase</keyword>
<dbReference type="EMBL" id="JQ256786">
    <property type="protein sequence ID" value="AFI78594.1"/>
    <property type="molecule type" value="Genomic_DNA"/>
</dbReference>
<dbReference type="InterPro" id="IPR029016">
    <property type="entry name" value="GAF-like_dom_sf"/>
</dbReference>
<keyword evidence="16" id="KW-0411">Iron-sulfur</keyword>
<protein>
    <recommendedName>
        <fullName evidence="5">Oxygen sensor histidine kinase NreB</fullName>
        <ecNumber evidence="4">2.7.13.3</ecNumber>
    </recommendedName>
    <alternativeName>
        <fullName evidence="18">Nitrogen regulation protein B</fullName>
    </alternativeName>
</protein>
<proteinExistence type="predicted"/>
<dbReference type="EC" id="2.7.13.3" evidence="4"/>
<keyword evidence="10" id="KW-0479">Metal-binding</keyword>
<dbReference type="PRINTS" id="PR00344">
    <property type="entry name" value="BCTRLSENSOR"/>
</dbReference>
<keyword evidence="14" id="KW-0408">Iron</keyword>
<evidence type="ECO:0000256" key="7">
    <source>
        <dbReference type="ARBA" id="ARBA00022490"/>
    </source>
</evidence>
<gene>
    <name evidence="20" type="ORF">ws643C1_0004</name>
</gene>
<keyword evidence="13" id="KW-0067">ATP-binding</keyword>
<dbReference type="SMART" id="SM00065">
    <property type="entry name" value="GAF"/>
    <property type="match status" value="1"/>
</dbReference>
<reference evidence="20" key="1">
    <citation type="journal article" date="2012" name="ISME J.">
        <title>Roseobacter clade bacteria are abundant in coastal sediments and encode a novel combination of sulfur oxidation genes.</title>
        <authorList>
            <person name="Lenk S."/>
            <person name="Moraru C."/>
            <person name="Hahnke S."/>
            <person name="Arnds J."/>
            <person name="Richter M."/>
            <person name="Kube M."/>
            <person name="Reinhardt R."/>
            <person name="Brinkhoff T."/>
            <person name="Harder J."/>
            <person name="Amann R."/>
            <person name="Mussmann M."/>
        </authorList>
    </citation>
    <scope>NUCLEOTIDE SEQUENCE</scope>
</reference>